<dbReference type="Gene3D" id="3.30.750.80">
    <property type="entry name" value="RNA methyltransferase domain (HRMD) like"/>
    <property type="match status" value="1"/>
</dbReference>
<comment type="similarity">
    <text evidence="8">Belongs to the methyltransferase superfamily. RlmI family.</text>
</comment>
<accession>A0A2K2CVD7</accession>
<dbReference type="InterPro" id="IPR036974">
    <property type="entry name" value="PUA_sf"/>
</dbReference>
<dbReference type="AlphaFoldDB" id="A0A2K2CVD7"/>
<dbReference type="OrthoDB" id="269872at2759"/>
<keyword evidence="2" id="KW-0963">Cytoplasm</keyword>
<dbReference type="InterPro" id="IPR023214">
    <property type="entry name" value="HAD_sf"/>
</dbReference>
<feature type="domain" description="PUA" evidence="9">
    <location>
        <begin position="149"/>
        <end position="229"/>
    </location>
</feature>
<dbReference type="Pfam" id="PF10672">
    <property type="entry name" value="Methyltrans_SAM"/>
    <property type="match status" value="1"/>
</dbReference>
<dbReference type="Proteomes" id="UP000008810">
    <property type="component" value="Chromosome 3"/>
</dbReference>
<dbReference type="InterPro" id="IPR019614">
    <property type="entry name" value="SAM-dep_methyl-trfase"/>
</dbReference>
<dbReference type="Pfam" id="PF17785">
    <property type="entry name" value="PUA_3"/>
    <property type="match status" value="1"/>
</dbReference>
<dbReference type="SMART" id="SM00359">
    <property type="entry name" value="PUA"/>
    <property type="match status" value="1"/>
</dbReference>
<keyword evidence="4" id="KW-0489">Methyltransferase</keyword>
<dbReference type="SUPFAM" id="SSF53335">
    <property type="entry name" value="S-adenosyl-L-methionine-dependent methyltransferases"/>
    <property type="match status" value="1"/>
</dbReference>
<evidence type="ECO:0000259" key="9">
    <source>
        <dbReference type="SMART" id="SM00359"/>
    </source>
</evidence>
<dbReference type="CDD" id="cd02440">
    <property type="entry name" value="AdoMet_MTases"/>
    <property type="match status" value="1"/>
</dbReference>
<dbReference type="GO" id="GO:0003723">
    <property type="term" value="F:RNA binding"/>
    <property type="evidence" value="ECO:0007669"/>
    <property type="project" value="UniProtKB-KW"/>
</dbReference>
<dbReference type="InterPro" id="IPR041532">
    <property type="entry name" value="RlmI-like_PUA"/>
</dbReference>
<keyword evidence="3" id="KW-0698">rRNA processing</keyword>
<dbReference type="EnsemblPlants" id="PNT65992">
    <property type="protein sequence ID" value="PNT65992"/>
    <property type="gene ID" value="BRADI_3g05437v3"/>
</dbReference>
<evidence type="ECO:0000256" key="5">
    <source>
        <dbReference type="ARBA" id="ARBA00022679"/>
    </source>
</evidence>
<dbReference type="Gramene" id="PNT65992">
    <property type="protein sequence ID" value="PNT65992"/>
    <property type="gene ID" value="BRADI_3g05437v3"/>
</dbReference>
<dbReference type="InterPro" id="IPR044924">
    <property type="entry name" value="HAD-SF_hydro_IA_REG-2-like_cap"/>
</dbReference>
<evidence type="ECO:0000256" key="2">
    <source>
        <dbReference type="ARBA" id="ARBA00022490"/>
    </source>
</evidence>
<proteinExistence type="inferred from homology"/>
<sequence>MALVSRLRLVTVDVTGTLIAYRGHLGDYYCTAAKSAGAPRIPAYARMHQCFKAAYAELSRTHPCFGHASGMPDSHWWRLCVRDSFLRFPYSGEGRQIANANTNDAMLRACGGAAPALVRARLTKPAASAVAVASSSALEELAADRKGLARVVLKKGKTQIFRDGSPMVYSGAVDRIIGRPPPKTGDVVLVADGSEKPIGWGLYNSVSMFCVRLMQLEEEAKRDPTSALNMGRLLEERISSAVDLRRSLGLPSTNTNAYRLINSEGDRLSGLIVDIFADVAVIASSAAWVEKYSQEIQFLVNKVSDVNHIKWRSSTDILKEEGLDISEQKEHAPSSHPGTVKVMENGIVYIVSMEGQKTGFYADQRESRNFVSTLSKDKRVLDLCCYSGGFALSAAKGGANNVIGIDSSGSALDLANENILLNKLNAERISFLKEDATAFMKGAISRNEVWDLVILDPPKLAPRKKVLQSASGMYRNLNALAMQVVKRGGLLMTCSCSGAMTQSGLFLKTIQGAASMAGRKVTVLRQAGAACDHPIDPAYPEGQYLSNYLLRVM</sequence>
<dbReference type="EMBL" id="CM000882">
    <property type="protein sequence ID" value="PNT65992.1"/>
    <property type="molecule type" value="Genomic_DNA"/>
</dbReference>
<keyword evidence="5" id="KW-0808">Transferase</keyword>
<evidence type="ECO:0000256" key="8">
    <source>
        <dbReference type="ARBA" id="ARBA00038091"/>
    </source>
</evidence>
<protein>
    <recommendedName>
        <fullName evidence="9">PUA domain-containing protein</fullName>
    </recommendedName>
</protein>
<dbReference type="CDD" id="cd11572">
    <property type="entry name" value="RlmI_M_like"/>
    <property type="match status" value="1"/>
</dbReference>
<name>A0A2K2CVD7_BRADI</name>
<dbReference type="CDD" id="cd21153">
    <property type="entry name" value="PUA_RlmI"/>
    <property type="match status" value="1"/>
</dbReference>
<dbReference type="InterPro" id="IPR002478">
    <property type="entry name" value="PUA"/>
</dbReference>
<organism evidence="10">
    <name type="scientific">Brachypodium distachyon</name>
    <name type="common">Purple false brome</name>
    <name type="synonym">Trachynia distachya</name>
    <dbReference type="NCBI Taxonomy" id="15368"/>
    <lineage>
        <taxon>Eukaryota</taxon>
        <taxon>Viridiplantae</taxon>
        <taxon>Streptophyta</taxon>
        <taxon>Embryophyta</taxon>
        <taxon>Tracheophyta</taxon>
        <taxon>Spermatophyta</taxon>
        <taxon>Magnoliopsida</taxon>
        <taxon>Liliopsida</taxon>
        <taxon>Poales</taxon>
        <taxon>Poaceae</taxon>
        <taxon>BOP clade</taxon>
        <taxon>Pooideae</taxon>
        <taxon>Stipodae</taxon>
        <taxon>Brachypodieae</taxon>
        <taxon>Brachypodium</taxon>
    </lineage>
</organism>
<dbReference type="Gene3D" id="3.40.50.150">
    <property type="entry name" value="Vaccinia Virus protein VP39"/>
    <property type="match status" value="1"/>
</dbReference>
<reference evidence="10" key="2">
    <citation type="submission" date="2017-06" db="EMBL/GenBank/DDBJ databases">
        <title>WGS assembly of Brachypodium distachyon.</title>
        <authorList>
            <consortium name="The International Brachypodium Initiative"/>
            <person name="Lucas S."/>
            <person name="Harmon-Smith M."/>
            <person name="Lail K."/>
            <person name="Tice H."/>
            <person name="Grimwood J."/>
            <person name="Bruce D."/>
            <person name="Barry K."/>
            <person name="Shu S."/>
            <person name="Lindquist E."/>
            <person name="Wang M."/>
            <person name="Pitluck S."/>
            <person name="Vogel J.P."/>
            <person name="Garvin D.F."/>
            <person name="Mockler T.C."/>
            <person name="Schmutz J."/>
            <person name="Rokhsar D."/>
            <person name="Bevan M.W."/>
        </authorList>
    </citation>
    <scope>NUCLEOTIDE SEQUENCE</scope>
    <source>
        <strain evidence="10">Bd21</strain>
    </source>
</reference>
<evidence type="ECO:0000313" key="11">
    <source>
        <dbReference type="EnsemblPlants" id="PNT65992"/>
    </source>
</evidence>
<reference evidence="10 11" key="1">
    <citation type="journal article" date="2010" name="Nature">
        <title>Genome sequencing and analysis of the model grass Brachypodium distachyon.</title>
        <authorList>
            <consortium name="International Brachypodium Initiative"/>
        </authorList>
    </citation>
    <scope>NUCLEOTIDE SEQUENCE [LARGE SCALE GENOMIC DNA]</scope>
    <source>
        <strain evidence="10">Bd21</strain>
        <strain evidence="11">cv. Bd21</strain>
    </source>
</reference>
<gene>
    <name evidence="11" type="primary">LOC100830113</name>
    <name evidence="10" type="ORF">BRADI_3g05437v3</name>
</gene>
<evidence type="ECO:0000256" key="4">
    <source>
        <dbReference type="ARBA" id="ARBA00022603"/>
    </source>
</evidence>
<dbReference type="STRING" id="15368.A0A2K2CVD7"/>
<keyword evidence="6" id="KW-0949">S-adenosyl-L-methionine</keyword>
<evidence type="ECO:0000313" key="10">
    <source>
        <dbReference type="EMBL" id="PNT65992.1"/>
    </source>
</evidence>
<dbReference type="PROSITE" id="PS50890">
    <property type="entry name" value="PUA"/>
    <property type="match status" value="1"/>
</dbReference>
<dbReference type="GO" id="GO:0070475">
    <property type="term" value="P:rRNA base methylation"/>
    <property type="evidence" value="ECO:0000318"/>
    <property type="project" value="GO_Central"/>
</dbReference>
<evidence type="ECO:0000256" key="6">
    <source>
        <dbReference type="ARBA" id="ARBA00022691"/>
    </source>
</evidence>
<dbReference type="PANTHER" id="PTHR42873">
    <property type="entry name" value="RIBOSOMAL RNA LARGE SUBUNIT METHYLTRANSFERASE"/>
    <property type="match status" value="1"/>
</dbReference>
<reference evidence="11" key="3">
    <citation type="submission" date="2018-08" db="UniProtKB">
        <authorList>
            <consortium name="EnsemblPlants"/>
        </authorList>
    </citation>
    <scope>IDENTIFICATION</scope>
    <source>
        <strain evidence="11">cv. Bd21</strain>
    </source>
</reference>
<dbReference type="GO" id="GO:0009383">
    <property type="term" value="F:rRNA (cytosine-C5-)-methyltransferase activity"/>
    <property type="evidence" value="ECO:0000318"/>
    <property type="project" value="GO_Central"/>
</dbReference>
<evidence type="ECO:0000313" key="12">
    <source>
        <dbReference type="Proteomes" id="UP000008810"/>
    </source>
</evidence>
<evidence type="ECO:0000256" key="7">
    <source>
        <dbReference type="ARBA" id="ARBA00022884"/>
    </source>
</evidence>
<keyword evidence="12" id="KW-1185">Reference proteome</keyword>
<dbReference type="SUPFAM" id="SSF88697">
    <property type="entry name" value="PUA domain-like"/>
    <property type="match status" value="1"/>
</dbReference>
<dbReference type="Gene3D" id="3.40.50.1000">
    <property type="entry name" value="HAD superfamily/HAD-like"/>
    <property type="match status" value="1"/>
</dbReference>
<dbReference type="InterPro" id="IPR015947">
    <property type="entry name" value="PUA-like_sf"/>
</dbReference>
<dbReference type="ExpressionAtlas" id="A0A2K2CVD7">
    <property type="expression patterns" value="baseline and differential"/>
</dbReference>
<evidence type="ECO:0000256" key="3">
    <source>
        <dbReference type="ARBA" id="ARBA00022552"/>
    </source>
</evidence>
<comment type="subcellular location">
    <subcellularLocation>
        <location evidence="1">Cytoplasm</location>
    </subcellularLocation>
</comment>
<dbReference type="Gene3D" id="1.10.150.720">
    <property type="entry name" value="Haloacid dehalogenase-like hydrolase"/>
    <property type="match status" value="1"/>
</dbReference>
<keyword evidence="7" id="KW-0694">RNA-binding</keyword>
<dbReference type="GO" id="GO:0005737">
    <property type="term" value="C:cytoplasm"/>
    <property type="evidence" value="ECO:0007669"/>
    <property type="project" value="UniProtKB-SubCell"/>
</dbReference>
<dbReference type="PANTHER" id="PTHR42873:SF1">
    <property type="entry name" value="S-ADENOSYLMETHIONINE-DEPENDENT METHYLTRANSFERASE DOMAIN-CONTAINING PROTEIN"/>
    <property type="match status" value="1"/>
</dbReference>
<dbReference type="Gene3D" id="2.30.130.10">
    <property type="entry name" value="PUA domain"/>
    <property type="match status" value="1"/>
</dbReference>
<dbReference type="InterPro" id="IPR029063">
    <property type="entry name" value="SAM-dependent_MTases_sf"/>
</dbReference>
<evidence type="ECO:0000256" key="1">
    <source>
        <dbReference type="ARBA" id="ARBA00004496"/>
    </source>
</evidence>